<keyword evidence="1" id="KW-0732">Signal</keyword>
<accession>F4R5L1</accession>
<dbReference type="OrthoDB" id="10340527at2759"/>
<dbReference type="HOGENOM" id="CLU_1215009_0_0_1"/>
<reference evidence="3" key="1">
    <citation type="journal article" date="2011" name="Proc. Natl. Acad. Sci. U.S.A.">
        <title>Obligate biotrophy features unraveled by the genomic analysis of rust fungi.</title>
        <authorList>
            <person name="Duplessis S."/>
            <person name="Cuomo C.A."/>
            <person name="Lin Y.-C."/>
            <person name="Aerts A."/>
            <person name="Tisserant E."/>
            <person name="Veneault-Fourrey C."/>
            <person name="Joly D.L."/>
            <person name="Hacquard S."/>
            <person name="Amselem J."/>
            <person name="Cantarel B.L."/>
            <person name="Chiu R."/>
            <person name="Coutinho P.M."/>
            <person name="Feau N."/>
            <person name="Field M."/>
            <person name="Frey P."/>
            <person name="Gelhaye E."/>
            <person name="Goldberg J."/>
            <person name="Grabherr M.G."/>
            <person name="Kodira C.D."/>
            <person name="Kohler A."/>
            <person name="Kuees U."/>
            <person name="Lindquist E.A."/>
            <person name="Lucas S.M."/>
            <person name="Mago R."/>
            <person name="Mauceli E."/>
            <person name="Morin E."/>
            <person name="Murat C."/>
            <person name="Pangilinan J.L."/>
            <person name="Park R."/>
            <person name="Pearson M."/>
            <person name="Quesneville H."/>
            <person name="Rouhier N."/>
            <person name="Sakthikumar S."/>
            <person name="Salamov A.A."/>
            <person name="Schmutz J."/>
            <person name="Selles B."/>
            <person name="Shapiro H."/>
            <person name="Tanguay P."/>
            <person name="Tuskan G.A."/>
            <person name="Henrissat B."/>
            <person name="Van de Peer Y."/>
            <person name="Rouze P."/>
            <person name="Ellis J.G."/>
            <person name="Dodds P.N."/>
            <person name="Schein J.E."/>
            <person name="Zhong S."/>
            <person name="Hamelin R.C."/>
            <person name="Grigoriev I.V."/>
            <person name="Szabo L.J."/>
            <person name="Martin F."/>
        </authorList>
    </citation>
    <scope>NUCLEOTIDE SEQUENCE [LARGE SCALE GENOMIC DNA]</scope>
    <source>
        <strain evidence="3">98AG31 / pathotype 3-4-7</strain>
    </source>
</reference>
<evidence type="ECO:0000256" key="1">
    <source>
        <dbReference type="SAM" id="SignalP"/>
    </source>
</evidence>
<evidence type="ECO:0008006" key="4">
    <source>
        <dbReference type="Google" id="ProtNLM"/>
    </source>
</evidence>
<proteinExistence type="predicted"/>
<evidence type="ECO:0000313" key="3">
    <source>
        <dbReference type="Proteomes" id="UP000001072"/>
    </source>
</evidence>
<dbReference type="Proteomes" id="UP000001072">
    <property type="component" value="Unassembled WGS sequence"/>
</dbReference>
<name>F4R5L1_MELLP</name>
<gene>
    <name evidence="2" type="ORF">MELLADRAFT_101984</name>
</gene>
<dbReference type="KEGG" id="mlr:MELLADRAFT_101984"/>
<dbReference type="AlphaFoldDB" id="F4R5L1"/>
<organism evidence="3">
    <name type="scientific">Melampsora larici-populina (strain 98AG31 / pathotype 3-4-7)</name>
    <name type="common">Poplar leaf rust fungus</name>
    <dbReference type="NCBI Taxonomy" id="747676"/>
    <lineage>
        <taxon>Eukaryota</taxon>
        <taxon>Fungi</taxon>
        <taxon>Dikarya</taxon>
        <taxon>Basidiomycota</taxon>
        <taxon>Pucciniomycotina</taxon>
        <taxon>Pucciniomycetes</taxon>
        <taxon>Pucciniales</taxon>
        <taxon>Melampsoraceae</taxon>
        <taxon>Melampsora</taxon>
    </lineage>
</organism>
<keyword evidence="3" id="KW-1185">Reference proteome</keyword>
<feature type="chain" id="PRO_5003317297" description="Secreted protein" evidence="1">
    <location>
        <begin position="21"/>
        <end position="228"/>
    </location>
</feature>
<dbReference type="GeneID" id="18921535"/>
<dbReference type="InParanoid" id="F4R5L1"/>
<sequence>MKVASWIPLIIASIAFSIQGLPSAYKSSLLEVPDEAQDIMSWARTDPMLEPVERKGNVGGAVDAVEPTDSKQHLYPCRILSKRASKYPSSEAILRQCLENRAKSSMRVRIDAQKEAQRTKNYGKWFFLYRIGYDIKDDLALQWRRVVRWLRMHWRAWKRKISGMRRAENLPKQKMSAIILLGAVSRLIGIECGFRQKDILASMKYQDMKVSRFSSQGLTMIDKMGKED</sequence>
<dbReference type="RefSeq" id="XP_007404439.1">
    <property type="nucleotide sequence ID" value="XM_007404377.1"/>
</dbReference>
<dbReference type="EMBL" id="GL883091">
    <property type="protein sequence ID" value="EGG12064.1"/>
    <property type="molecule type" value="Genomic_DNA"/>
</dbReference>
<feature type="signal peptide" evidence="1">
    <location>
        <begin position="1"/>
        <end position="20"/>
    </location>
</feature>
<dbReference type="VEuPathDB" id="FungiDB:MELLADRAFT_101984"/>
<evidence type="ECO:0000313" key="2">
    <source>
        <dbReference type="EMBL" id="EGG12064.1"/>
    </source>
</evidence>
<protein>
    <recommendedName>
        <fullName evidence="4">Secreted protein</fullName>
    </recommendedName>
</protein>